<evidence type="ECO:0000313" key="2">
    <source>
        <dbReference type="EMBL" id="GES09639.1"/>
    </source>
</evidence>
<dbReference type="AlphaFoldDB" id="A0A5M3WN97"/>
<reference evidence="2 3" key="1">
    <citation type="submission" date="2019-10" db="EMBL/GenBank/DDBJ databases">
        <title>Whole genome shotgun sequence of Acrocarpospora macrocephala NBRC 16266.</title>
        <authorList>
            <person name="Ichikawa N."/>
            <person name="Kimura A."/>
            <person name="Kitahashi Y."/>
            <person name="Komaki H."/>
            <person name="Oguchi A."/>
        </authorList>
    </citation>
    <scope>NUCLEOTIDE SEQUENCE [LARGE SCALE GENOMIC DNA]</scope>
    <source>
        <strain evidence="2 3">NBRC 16266</strain>
    </source>
</reference>
<sequence length="266" mass="27708">MSHLQERVALITGGASGIGKGIVERFAREGARIVVTDVDVARGVDVASSVDGIFVRCDVTVESDISASVAAALDHFGRLDCYVANAGFAFAEGPITDLENELFEKDLSLLVRGVAFAMKHAIGVMRDQGGGSFITTSSVSALSAGMGPHIYSACKAAVNSLTRTVAYEEGVHGIRVNCVCPGSIATAFPAKRVGIDGDEERMRRLDDAIAAAWTPVIPLGRRGTSADIANAVAWLASDDAGYVTGQEIVVDGGMILGRTLPDVPDV</sequence>
<comment type="caution">
    <text evidence="2">The sequence shown here is derived from an EMBL/GenBank/DDBJ whole genome shotgun (WGS) entry which is preliminary data.</text>
</comment>
<evidence type="ECO:0000256" key="1">
    <source>
        <dbReference type="ARBA" id="ARBA00023002"/>
    </source>
</evidence>
<dbReference type="RefSeq" id="WP_155355157.1">
    <property type="nucleotide sequence ID" value="NZ_BAAAHL010000040.1"/>
</dbReference>
<dbReference type="InterPro" id="IPR036291">
    <property type="entry name" value="NAD(P)-bd_dom_sf"/>
</dbReference>
<dbReference type="PRINTS" id="PR00080">
    <property type="entry name" value="SDRFAMILY"/>
</dbReference>
<dbReference type="PANTHER" id="PTHR42820:SF1">
    <property type="entry name" value="SHORT-CHAIN DEHYDROGENASE_REDUCTASE FAMILY PROTEIN"/>
    <property type="match status" value="1"/>
</dbReference>
<proteinExistence type="predicted"/>
<name>A0A5M3WN97_9ACTN</name>
<dbReference type="PRINTS" id="PR00081">
    <property type="entry name" value="GDHRDH"/>
</dbReference>
<dbReference type="InterPro" id="IPR002347">
    <property type="entry name" value="SDR_fam"/>
</dbReference>
<gene>
    <name evidence="2" type="ORF">Amac_032350</name>
</gene>
<accession>A0A5M3WN97</accession>
<dbReference type="EMBL" id="BLAE01000016">
    <property type="protein sequence ID" value="GES09639.1"/>
    <property type="molecule type" value="Genomic_DNA"/>
</dbReference>
<dbReference type="FunFam" id="3.40.50.720:FF:000084">
    <property type="entry name" value="Short-chain dehydrogenase reductase"/>
    <property type="match status" value="1"/>
</dbReference>
<organism evidence="2 3">
    <name type="scientific">Acrocarpospora macrocephala</name>
    <dbReference type="NCBI Taxonomy" id="150177"/>
    <lineage>
        <taxon>Bacteria</taxon>
        <taxon>Bacillati</taxon>
        <taxon>Actinomycetota</taxon>
        <taxon>Actinomycetes</taxon>
        <taxon>Streptosporangiales</taxon>
        <taxon>Streptosporangiaceae</taxon>
        <taxon>Acrocarpospora</taxon>
    </lineage>
</organism>
<dbReference type="Gene3D" id="3.40.50.720">
    <property type="entry name" value="NAD(P)-binding Rossmann-like Domain"/>
    <property type="match status" value="1"/>
</dbReference>
<keyword evidence="1" id="KW-0560">Oxidoreductase</keyword>
<dbReference type="SUPFAM" id="SSF51735">
    <property type="entry name" value="NAD(P)-binding Rossmann-fold domains"/>
    <property type="match status" value="1"/>
</dbReference>
<dbReference type="NCBIfam" id="NF005559">
    <property type="entry name" value="PRK07231.1"/>
    <property type="match status" value="1"/>
</dbReference>
<dbReference type="Pfam" id="PF13561">
    <property type="entry name" value="adh_short_C2"/>
    <property type="match status" value="1"/>
</dbReference>
<keyword evidence="3" id="KW-1185">Reference proteome</keyword>
<protein>
    <submittedName>
        <fullName evidence="2">Short chain dehydrogenase</fullName>
    </submittedName>
</protein>
<dbReference type="Proteomes" id="UP000331127">
    <property type="component" value="Unassembled WGS sequence"/>
</dbReference>
<evidence type="ECO:0000313" key="3">
    <source>
        <dbReference type="Proteomes" id="UP000331127"/>
    </source>
</evidence>
<dbReference type="PANTHER" id="PTHR42820">
    <property type="entry name" value="SHORT-CHAIN DEHYDROGENASE REDUCTASE"/>
    <property type="match status" value="1"/>
</dbReference>
<dbReference type="GO" id="GO:0016491">
    <property type="term" value="F:oxidoreductase activity"/>
    <property type="evidence" value="ECO:0007669"/>
    <property type="project" value="UniProtKB-KW"/>
</dbReference>
<dbReference type="OrthoDB" id="3542748at2"/>